<proteinExistence type="predicted"/>
<evidence type="ECO:0000313" key="8">
    <source>
        <dbReference type="EMBL" id="QHU13906.1"/>
    </source>
</evidence>
<evidence type="ECO:0000256" key="1">
    <source>
        <dbReference type="ARBA" id="ARBA00001974"/>
    </source>
</evidence>
<reference evidence="8" key="1">
    <citation type="journal article" date="2020" name="Nature">
        <title>Giant virus diversity and host interactions through global metagenomics.</title>
        <authorList>
            <person name="Schulz F."/>
            <person name="Roux S."/>
            <person name="Paez-Espino D."/>
            <person name="Jungbluth S."/>
            <person name="Walsh D.A."/>
            <person name="Denef V.J."/>
            <person name="McMahon K.D."/>
            <person name="Konstantinidis K.T."/>
            <person name="Eloe-Fadrosh E.A."/>
            <person name="Kyrpides N.C."/>
            <person name="Woyke T."/>
        </authorList>
    </citation>
    <scope>NUCLEOTIDE SEQUENCE</scope>
    <source>
        <strain evidence="8">GVMAG-S-1101182-85</strain>
    </source>
</reference>
<accession>A0A6C0K9Y3</accession>
<evidence type="ECO:0000256" key="6">
    <source>
        <dbReference type="ARBA" id="ARBA00023157"/>
    </source>
</evidence>
<evidence type="ECO:0000256" key="4">
    <source>
        <dbReference type="ARBA" id="ARBA00022827"/>
    </source>
</evidence>
<dbReference type="GO" id="GO:0016971">
    <property type="term" value="F:flavin-dependent sulfhydryl oxidase activity"/>
    <property type="evidence" value="ECO:0007669"/>
    <property type="project" value="InterPro"/>
</dbReference>
<name>A0A6C0K9Y3_9ZZZZ</name>
<dbReference type="Pfam" id="PF04777">
    <property type="entry name" value="Evr1_Alr"/>
    <property type="match status" value="1"/>
</dbReference>
<comment type="cofactor">
    <cofactor evidence="1">
        <name>FAD</name>
        <dbReference type="ChEBI" id="CHEBI:57692"/>
    </cofactor>
</comment>
<dbReference type="GO" id="GO:0050660">
    <property type="term" value="F:flavin adenine dinucleotide binding"/>
    <property type="evidence" value="ECO:0007669"/>
    <property type="project" value="TreeGrafter"/>
</dbReference>
<dbReference type="PROSITE" id="PS51324">
    <property type="entry name" value="ERV_ALR"/>
    <property type="match status" value="1"/>
</dbReference>
<dbReference type="Gene3D" id="1.20.120.310">
    <property type="entry name" value="ERV/ALR sulfhydryl oxidase domain"/>
    <property type="match status" value="1"/>
</dbReference>
<evidence type="ECO:0000259" key="7">
    <source>
        <dbReference type="PROSITE" id="PS51324"/>
    </source>
</evidence>
<dbReference type="SUPFAM" id="SSF69000">
    <property type="entry name" value="FAD-dependent thiol oxidase"/>
    <property type="match status" value="1"/>
</dbReference>
<keyword evidence="4" id="KW-0274">FAD</keyword>
<dbReference type="InterPro" id="IPR036774">
    <property type="entry name" value="ERV/ALR_sulphydryl_oxid_sf"/>
</dbReference>
<dbReference type="InterPro" id="IPR017905">
    <property type="entry name" value="ERV/ALR_sulphydryl_oxidase"/>
</dbReference>
<keyword evidence="6" id="KW-1015">Disulfide bond</keyword>
<protein>
    <recommendedName>
        <fullName evidence="2">thiol oxidase</fullName>
        <ecNumber evidence="2">1.8.3.2</ecNumber>
    </recommendedName>
</protein>
<dbReference type="PANTHER" id="PTHR12645">
    <property type="entry name" value="ALR/ERV"/>
    <property type="match status" value="1"/>
</dbReference>
<keyword evidence="3" id="KW-0285">Flavoprotein</keyword>
<evidence type="ECO:0000256" key="5">
    <source>
        <dbReference type="ARBA" id="ARBA00023002"/>
    </source>
</evidence>
<dbReference type="PANTHER" id="PTHR12645:SF0">
    <property type="entry name" value="FAD-LINKED SULFHYDRYL OXIDASE ALR"/>
    <property type="match status" value="1"/>
</dbReference>
<keyword evidence="5" id="KW-0560">Oxidoreductase</keyword>
<feature type="domain" description="ERV/ALR sulfhydryl oxidase" evidence="7">
    <location>
        <begin position="1"/>
        <end position="103"/>
    </location>
</feature>
<sequence length="261" mass="30732">MDTRFWGPSGWRLLHSITFAYTPNTDRKAMQTFFEMLPFVLPCKYCRANLTEHMQKHPLAQALHSRETLTKWLWRIHNEVNAKLRLQKLMAEKDPPFEAVEKYYTDLLRTGCTRTEFPGWDFLFSIAECHPMSLVSKQSVPIQGAPPCDLLVKYEEKNFWNCLKPDERFPLYVLFWESLGAVLPFPEWRASWLKNGGFDDRALTTRDQTLKWLWNLRCAMETELELLNRCKYSALCKTLKVFRSGCTKSSRAKTCRKKRSS</sequence>
<dbReference type="InterPro" id="IPR039799">
    <property type="entry name" value="ALR/ERV"/>
</dbReference>
<evidence type="ECO:0000256" key="3">
    <source>
        <dbReference type="ARBA" id="ARBA00022630"/>
    </source>
</evidence>
<dbReference type="GO" id="GO:0005739">
    <property type="term" value="C:mitochondrion"/>
    <property type="evidence" value="ECO:0007669"/>
    <property type="project" value="TreeGrafter"/>
</dbReference>
<dbReference type="AlphaFoldDB" id="A0A6C0K9Y3"/>
<organism evidence="8">
    <name type="scientific">viral metagenome</name>
    <dbReference type="NCBI Taxonomy" id="1070528"/>
    <lineage>
        <taxon>unclassified sequences</taxon>
        <taxon>metagenomes</taxon>
        <taxon>organismal metagenomes</taxon>
    </lineage>
</organism>
<dbReference type="EMBL" id="MN740827">
    <property type="protein sequence ID" value="QHU13906.1"/>
    <property type="molecule type" value="Genomic_DNA"/>
</dbReference>
<evidence type="ECO:0000256" key="2">
    <source>
        <dbReference type="ARBA" id="ARBA00012512"/>
    </source>
</evidence>
<dbReference type="EC" id="1.8.3.2" evidence="2"/>